<sequence>MTEWIYTHFNMTHYNTTIKKELLAALTSFFTVSYIVIVNASILRDAGISTEASVVATTLTCFLGCLIIGFWANSPLVIIPGMGENIFFSYTIVQSLGLNWQEALGVVLVSGIIFTLITFTPFSRLLINSIPHSLKNAITVGIGLFLTFIGLQKGGLITDSSVTIIGLDNLFKANTLLTIFTLALAVILFIYNIRGGFLIVIGISTLVAALCGITKLDPSYNMGSLYEHYPAVFNAFSFAQVKNASFWTATFSLTMILLFQNLGTIQSFENDNKRFNRAYQATGMSNIFAGVFGTSSTVAGLESAVGIAAGAKTGLSSIFVGLLFLISFFFMPFIKMIPDGAVAPILIIIGSLMLKSIKEIDFDDFSEYFPAFLTIIMIPLTYNIADGIAFGFIFYPIIKLLTGKRKELNKTICVIGLLFLLNYLLSY</sequence>
<evidence type="ECO:0000256" key="5">
    <source>
        <dbReference type="ARBA" id="ARBA00022989"/>
    </source>
</evidence>
<feature type="transmembrane region" description="Helical" evidence="7">
    <location>
        <begin position="244"/>
        <end position="265"/>
    </location>
</feature>
<dbReference type="RefSeq" id="WP_070174395.1">
    <property type="nucleotide sequence ID" value="NZ_CP036055.1"/>
</dbReference>
<evidence type="ECO:0000256" key="4">
    <source>
        <dbReference type="ARBA" id="ARBA00022692"/>
    </source>
</evidence>
<feature type="transmembrane region" description="Helical" evidence="7">
    <location>
        <begin position="171"/>
        <end position="190"/>
    </location>
</feature>
<dbReference type="AlphaFoldDB" id="A0A2B6NFP7"/>
<organism evidence="9 11">
    <name type="scientific">Bacillus toyonensis</name>
    <dbReference type="NCBI Taxonomy" id="155322"/>
    <lineage>
        <taxon>Bacteria</taxon>
        <taxon>Bacillati</taxon>
        <taxon>Bacillota</taxon>
        <taxon>Bacilli</taxon>
        <taxon>Bacillales</taxon>
        <taxon>Bacillaceae</taxon>
        <taxon>Bacillus</taxon>
        <taxon>Bacillus cereus group</taxon>
    </lineage>
</organism>
<feature type="transmembrane region" description="Helical" evidence="7">
    <location>
        <begin position="134"/>
        <end position="151"/>
    </location>
</feature>
<feature type="transmembrane region" description="Helical" evidence="7">
    <location>
        <begin position="197"/>
        <end position="216"/>
    </location>
</feature>
<dbReference type="PANTHER" id="PTHR43337:SF2">
    <property type="entry name" value="XANTHINE_URACIL PERMEASE"/>
    <property type="match status" value="1"/>
</dbReference>
<reference evidence="8 10" key="1">
    <citation type="submission" date="2017-09" db="EMBL/GenBank/DDBJ databases">
        <title>Large-scale bioinformatics analysis of Bacillus genomes uncovers conserved roles of natural products in bacterial physiology.</title>
        <authorList>
            <consortium name="Agbiome Team Llc"/>
            <person name="Bleich R.M."/>
            <person name="Kirk G.J."/>
            <person name="Santa Maria K.C."/>
            <person name="Allen S.E."/>
            <person name="Farag S."/>
            <person name="Shank E.A."/>
            <person name="Bowers A."/>
        </authorList>
    </citation>
    <scope>NUCLEOTIDE SEQUENCE [LARGE SCALE GENOMIC DNA]</scope>
    <source>
        <strain evidence="8 10">AFS027958</strain>
    </source>
</reference>
<keyword evidence="5 7" id="KW-1133">Transmembrane helix</keyword>
<evidence type="ECO:0000256" key="1">
    <source>
        <dbReference type="ARBA" id="ARBA00004141"/>
    </source>
</evidence>
<keyword evidence="6 7" id="KW-0472">Membrane</keyword>
<dbReference type="InterPro" id="IPR006043">
    <property type="entry name" value="NCS2"/>
</dbReference>
<protein>
    <submittedName>
        <fullName evidence="9">NCS2 family permease</fullName>
    </submittedName>
</protein>
<dbReference type="EMBL" id="NUAJ01000049">
    <property type="protein sequence ID" value="PEN46372.1"/>
    <property type="molecule type" value="Genomic_DNA"/>
</dbReference>
<dbReference type="InterPro" id="IPR045018">
    <property type="entry name" value="Azg-like"/>
</dbReference>
<dbReference type="Proteomes" id="UP000220934">
    <property type="component" value="Unassembled WGS sequence"/>
</dbReference>
<feature type="transmembrane region" description="Helical" evidence="7">
    <location>
        <begin position="407"/>
        <end position="425"/>
    </location>
</feature>
<evidence type="ECO:0000256" key="7">
    <source>
        <dbReference type="SAM" id="Phobius"/>
    </source>
</evidence>
<comment type="similarity">
    <text evidence="2">Belongs to the nucleobase:cation symporter-2 (NCS2) (TC 2.A.40) family. Azg-like subfamily.</text>
</comment>
<keyword evidence="4 7" id="KW-0812">Transmembrane</keyword>
<comment type="subcellular location">
    <subcellularLocation>
        <location evidence="1">Membrane</location>
        <topology evidence="1">Multi-pass membrane protein</topology>
    </subcellularLocation>
</comment>
<dbReference type="GO" id="GO:0005886">
    <property type="term" value="C:plasma membrane"/>
    <property type="evidence" value="ECO:0007669"/>
    <property type="project" value="TreeGrafter"/>
</dbReference>
<evidence type="ECO:0000256" key="3">
    <source>
        <dbReference type="ARBA" id="ARBA00022448"/>
    </source>
</evidence>
<dbReference type="GO" id="GO:0005345">
    <property type="term" value="F:purine nucleobase transmembrane transporter activity"/>
    <property type="evidence" value="ECO:0007669"/>
    <property type="project" value="TreeGrafter"/>
</dbReference>
<evidence type="ECO:0000313" key="10">
    <source>
        <dbReference type="Proteomes" id="UP000220934"/>
    </source>
</evidence>
<feature type="transmembrane region" description="Helical" evidence="7">
    <location>
        <begin position="103"/>
        <end position="122"/>
    </location>
</feature>
<accession>A0A2B6NFP7</accession>
<evidence type="ECO:0000313" key="9">
    <source>
        <dbReference type="EMBL" id="PGG81799.1"/>
    </source>
</evidence>
<dbReference type="EMBL" id="NVOI01000139">
    <property type="protein sequence ID" value="PGG81799.1"/>
    <property type="molecule type" value="Genomic_DNA"/>
</dbReference>
<feature type="transmembrane region" description="Helical" evidence="7">
    <location>
        <begin position="286"/>
        <end position="309"/>
    </location>
</feature>
<evidence type="ECO:0000256" key="6">
    <source>
        <dbReference type="ARBA" id="ARBA00023136"/>
    </source>
</evidence>
<feature type="transmembrane region" description="Helical" evidence="7">
    <location>
        <begin position="369"/>
        <end position="395"/>
    </location>
</feature>
<feature type="transmembrane region" description="Helical" evidence="7">
    <location>
        <begin position="22"/>
        <end position="42"/>
    </location>
</feature>
<reference evidence="9 11" key="2">
    <citation type="submission" date="2017-09" db="EMBL/GenBank/DDBJ databases">
        <title>Large-scale bioinformatics analysis of Bacillus genomes uncovers conserved roles of natural products in bacterial physiology.</title>
        <authorList>
            <consortium name="Agbiome Team Llc"/>
            <person name="Bleich R.M."/>
            <person name="Grubbs K.J."/>
            <person name="Santa Maria K.C."/>
            <person name="Allen S.E."/>
            <person name="Farag S."/>
            <person name="Shank E.A."/>
            <person name="Bowers A."/>
        </authorList>
    </citation>
    <scope>NUCLEOTIDE SEQUENCE [LARGE SCALE GENOMIC DNA]</scope>
    <source>
        <strain evidence="9 11">AFS094862</strain>
    </source>
</reference>
<proteinExistence type="inferred from homology"/>
<comment type="caution">
    <text evidence="9">The sequence shown here is derived from an EMBL/GenBank/DDBJ whole genome shotgun (WGS) entry which is preliminary data.</text>
</comment>
<evidence type="ECO:0000256" key="2">
    <source>
        <dbReference type="ARBA" id="ARBA00005697"/>
    </source>
</evidence>
<evidence type="ECO:0000313" key="11">
    <source>
        <dbReference type="Proteomes" id="UP000225320"/>
    </source>
</evidence>
<gene>
    <name evidence="8" type="ORF">CN596_28870</name>
    <name evidence="9" type="ORF">CON73_28505</name>
</gene>
<dbReference type="Proteomes" id="UP000225320">
    <property type="component" value="Unassembled WGS sequence"/>
</dbReference>
<feature type="transmembrane region" description="Helical" evidence="7">
    <location>
        <begin position="54"/>
        <end position="72"/>
    </location>
</feature>
<name>A0A2B6NFP7_9BACI</name>
<feature type="transmembrane region" description="Helical" evidence="7">
    <location>
        <begin position="315"/>
        <end position="334"/>
    </location>
</feature>
<evidence type="ECO:0000313" key="8">
    <source>
        <dbReference type="EMBL" id="PEN46372.1"/>
    </source>
</evidence>
<feature type="transmembrane region" description="Helical" evidence="7">
    <location>
        <begin position="341"/>
        <end position="357"/>
    </location>
</feature>
<keyword evidence="3" id="KW-0813">Transport</keyword>
<dbReference type="Pfam" id="PF00860">
    <property type="entry name" value="Xan_ur_permease"/>
    <property type="match status" value="1"/>
</dbReference>
<dbReference type="PANTHER" id="PTHR43337">
    <property type="entry name" value="XANTHINE/URACIL PERMEASE C887.17-RELATED"/>
    <property type="match status" value="1"/>
</dbReference>